<dbReference type="AlphaFoldDB" id="A0A1H2B235"/>
<organism evidence="1 2">
    <name type="scientific">Pseudomonas prosekii</name>
    <dbReference type="NCBI Taxonomy" id="1148509"/>
    <lineage>
        <taxon>Bacteria</taxon>
        <taxon>Pseudomonadati</taxon>
        <taxon>Pseudomonadota</taxon>
        <taxon>Gammaproteobacteria</taxon>
        <taxon>Pseudomonadales</taxon>
        <taxon>Pseudomonadaceae</taxon>
        <taxon>Pseudomonas</taxon>
    </lineage>
</organism>
<name>A0A1H2B235_9PSED</name>
<accession>A0A1H2B235</accession>
<evidence type="ECO:0000313" key="2">
    <source>
        <dbReference type="Proteomes" id="UP000198481"/>
    </source>
</evidence>
<dbReference type="EMBL" id="LT629762">
    <property type="protein sequence ID" value="SDT52315.1"/>
    <property type="molecule type" value="Genomic_DNA"/>
</dbReference>
<dbReference type="Gene3D" id="3.40.91.30">
    <property type="match status" value="1"/>
</dbReference>
<sequence length="217" mass="25036">MRERRAIYHHNGYRLRSYTELMWARLLEASGIFYLYEPDLVRVDEGYYLPDFWLPNVGIYLEVKGKEPTPEEVQKADAVMARTGKEVMFLIGLPESDRGGLFNCGLLMRGANGWHHNISPIDLQCLVRDYVSPEAAARMSLSVQKDDMDYVRPIGEIMEEMFLVRADRSDMERVLRETHAEANAQRLTLMPEPTICETALKSFLDRQIFRTSQRGAA</sequence>
<gene>
    <name evidence="1" type="ORF">SAMN05216222_4871</name>
</gene>
<protein>
    <submittedName>
        <fullName evidence="1">Uncharacterized protein</fullName>
    </submittedName>
</protein>
<reference evidence="1 2" key="1">
    <citation type="submission" date="2016-10" db="EMBL/GenBank/DDBJ databases">
        <authorList>
            <person name="de Groot N.N."/>
        </authorList>
    </citation>
    <scope>NUCLEOTIDE SEQUENCE [LARGE SCALE GENOMIC DNA]</scope>
    <source>
        <strain evidence="1 2">LMG 26867</strain>
    </source>
</reference>
<evidence type="ECO:0000313" key="1">
    <source>
        <dbReference type="EMBL" id="SDT52315.1"/>
    </source>
</evidence>
<dbReference type="RefSeq" id="WP_092280017.1">
    <property type="nucleotide sequence ID" value="NZ_LT629762.1"/>
</dbReference>
<proteinExistence type="predicted"/>
<dbReference type="STRING" id="1148509.SAMN05216222_4871"/>
<dbReference type="Proteomes" id="UP000198481">
    <property type="component" value="Chromosome I"/>
</dbReference>